<keyword evidence="4" id="KW-1185">Reference proteome</keyword>
<feature type="transmembrane region" description="Helical" evidence="1">
    <location>
        <begin position="126"/>
        <end position="147"/>
    </location>
</feature>
<dbReference type="PANTHER" id="PTHR42709">
    <property type="entry name" value="ALKALINE PHOSPHATASE LIKE PROTEIN"/>
    <property type="match status" value="1"/>
</dbReference>
<dbReference type="EMBL" id="FIZP01000003">
    <property type="protein sequence ID" value="CZE47681.1"/>
    <property type="molecule type" value="Genomic_DNA"/>
</dbReference>
<dbReference type="Proteomes" id="UP000069632">
    <property type="component" value="Unassembled WGS sequence"/>
</dbReference>
<proteinExistence type="predicted"/>
<keyword evidence="1" id="KW-1133">Transmembrane helix</keyword>
<evidence type="ECO:0000313" key="4">
    <source>
        <dbReference type="Proteomes" id="UP000069632"/>
    </source>
</evidence>
<evidence type="ECO:0000259" key="2">
    <source>
        <dbReference type="Pfam" id="PF09335"/>
    </source>
</evidence>
<evidence type="ECO:0000313" key="3">
    <source>
        <dbReference type="EMBL" id="CZE47681.1"/>
    </source>
</evidence>
<feature type="domain" description="VTT" evidence="2">
    <location>
        <begin position="25"/>
        <end position="139"/>
    </location>
</feature>
<feature type="transmembrane region" description="Helical" evidence="1">
    <location>
        <begin position="40"/>
        <end position="63"/>
    </location>
</feature>
<evidence type="ECO:0000256" key="1">
    <source>
        <dbReference type="SAM" id="Phobius"/>
    </source>
</evidence>
<keyword evidence="1" id="KW-0812">Transmembrane</keyword>
<organism evidence="3 4">
    <name type="scientific">Campylobacter geochelonis</name>
    <dbReference type="NCBI Taxonomy" id="1780362"/>
    <lineage>
        <taxon>Bacteria</taxon>
        <taxon>Pseudomonadati</taxon>
        <taxon>Campylobacterota</taxon>
        <taxon>Epsilonproteobacteria</taxon>
        <taxon>Campylobacterales</taxon>
        <taxon>Campylobacteraceae</taxon>
        <taxon>Campylobacter</taxon>
    </lineage>
</organism>
<protein>
    <submittedName>
        <fullName evidence="3">Integral membrane protein</fullName>
    </submittedName>
</protein>
<feature type="transmembrane region" description="Helical" evidence="1">
    <location>
        <begin position="12"/>
        <end position="34"/>
    </location>
</feature>
<feature type="transmembrane region" description="Helical" evidence="1">
    <location>
        <begin position="159"/>
        <end position="179"/>
    </location>
</feature>
<dbReference type="GO" id="GO:0005886">
    <property type="term" value="C:plasma membrane"/>
    <property type="evidence" value="ECO:0007669"/>
    <property type="project" value="TreeGrafter"/>
</dbReference>
<dbReference type="InterPro" id="IPR051311">
    <property type="entry name" value="DedA_domain"/>
</dbReference>
<sequence length="192" mass="21616">MQDMLTSLSTYGYLILFFYTLGGGMVAIIAAGVLSFAGKMDLTLCILIAAVSNTLGDTFLFYISRYSKKEFAPYLKKQRRNLALAQILFKKHGDKIILIKKYIYGLKTLVPVAIGLTKYSFTKFSIINVISSIIWAVSLGLLSYYAGDFLMRIFEFIKIYPWVMPIIIVILLGAIVIYFKKATKKSKKASLL</sequence>
<reference evidence="3 4" key="1">
    <citation type="submission" date="2016-02" db="EMBL/GenBank/DDBJ databases">
        <authorList>
            <consortium name="Pathogen Informatics"/>
        </authorList>
    </citation>
    <scope>NUCLEOTIDE SEQUENCE [LARGE SCALE GENOMIC DNA]</scope>
    <source>
        <strain evidence="3 4">RC20</strain>
    </source>
</reference>
<accession>A0A128EGI1</accession>
<dbReference type="Pfam" id="PF09335">
    <property type="entry name" value="VTT_dom"/>
    <property type="match status" value="1"/>
</dbReference>
<gene>
    <name evidence="3" type="primary">yohD_1</name>
    <name evidence="3" type="ORF">ERS672216_01014</name>
</gene>
<dbReference type="RefSeq" id="WP_075540190.1">
    <property type="nucleotide sequence ID" value="NZ_CP053844.1"/>
</dbReference>
<name>A0A128EGI1_9BACT</name>
<dbReference type="PANTHER" id="PTHR42709:SF2">
    <property type="entry name" value="INNER MEMBRANE PROTEIN YOHD"/>
    <property type="match status" value="1"/>
</dbReference>
<dbReference type="OrthoDB" id="5372697at2"/>
<keyword evidence="1" id="KW-0472">Membrane</keyword>
<dbReference type="InterPro" id="IPR032816">
    <property type="entry name" value="VTT_dom"/>
</dbReference>
<dbReference type="AlphaFoldDB" id="A0A128EGI1"/>